<dbReference type="EMBL" id="JAAHBT010000164">
    <property type="protein sequence ID" value="NES10796.1"/>
    <property type="molecule type" value="Genomic_DNA"/>
</dbReference>
<evidence type="ECO:0000259" key="2">
    <source>
        <dbReference type="Pfam" id="PF06744"/>
    </source>
</evidence>
<feature type="domain" description="Type VI secretion system component TssM1 N-terminal" evidence="4">
    <location>
        <begin position="199"/>
        <end position="446"/>
    </location>
</feature>
<dbReference type="SUPFAM" id="SSF52540">
    <property type="entry name" value="P-loop containing nucleoside triphosphate hydrolases"/>
    <property type="match status" value="1"/>
</dbReference>
<feature type="domain" description="IcmF-related" evidence="3">
    <location>
        <begin position="498"/>
        <end position="787"/>
    </location>
</feature>
<reference evidence="6 7" key="1">
    <citation type="submission" date="2020-02" db="EMBL/GenBank/DDBJ databases">
        <title>Broccoli isolated Pseudomonas sp.</title>
        <authorList>
            <person name="Fujikawa T."/>
            <person name="Sawada H."/>
        </authorList>
    </citation>
    <scope>NUCLEOTIDE SEQUENCE [LARGE SCALE GENOMIC DNA]</scope>
    <source>
        <strain evidence="6 7">JCM 32154</strain>
    </source>
</reference>
<evidence type="ECO:0000259" key="4">
    <source>
        <dbReference type="Pfam" id="PF14331"/>
    </source>
</evidence>
<dbReference type="Pfam" id="PF21070">
    <property type="entry name" value="IcmF_helical"/>
    <property type="match status" value="1"/>
</dbReference>
<name>A0A6I5RT25_9PSED</name>
<dbReference type="Pfam" id="PF14331">
    <property type="entry name" value="IcmF-related_N"/>
    <property type="match status" value="1"/>
</dbReference>
<dbReference type="AlphaFoldDB" id="A0A6I5RT25"/>
<sequence>MKTFFENMRTWLSRTWVWSLLLVLSLAMLVWFVGPLLAVDDYKFWASATSRSLSISGLFLLWGLGLVFSDWRASVRKQLAKTLEDSEARRNSRAEIETQRRELTRRFKQALRTLKTSSLYRGRSERWRSDLPWYMLIGPKASGKTSLLALSGLEFPLNTIDRKAHRTAVSTQHCDWYFADQGVLIDTCGRYLEQSQVAVDAGAWFSLLRLLRNRRRSRPLNGVLVTVPVNALLSAGKDDFMAIVQQVRSRLHEIRQQLHVDFPVYLVLTKADQLPGFEAFFHHLTHEESQQVLGSTLRENQDGTDTGVLREEFEALLHRLNNQVIPRMHLERDIEQRGLILDFPNQLGPLGDGLCEFVQKTFRGNRYQQAIPLRGFYLTSAAPAPTQASAPIKQQARIDLPAVASTGQPRFIHHVFSKVIFPEADLAGLDKRERRRIHWGQRAVYGIALTALAGLGLLWSSGFSANHERFEQVRELARQWAAQDSHALAANEPETLLKALDLRFAATQVFPSDEHVSAFERTGLYQGDASNPSLTAAYERELEGRLLPWLATQLEGQVRGSLKDRERLLNNLRAYLMLNVTGRRDAAWLKQWLASEWSVRHAGNTALQEGLNAHLERLLARPFSYPLNDTLVGQARHVLRGESLANVVYRVLREQARSMPDYRLSQHLGSQGGLFVGADHVIPGFYTQQGYQQYFVLHGSHLVTDILRDNWVLGEGSDISAMDLRRLLVELEQRYFRDYANYWGDAVGRVALRPSNDAGEAAELLAGLISANSPVLQLLQEVRENTRFALVAEIQGSVPALAENSGDKAGALGKLATAAAGQAQGALAKALPDTAKQALQRRFEPLHRLLDSNNGPAGDLTPALNALNDVQLQLASLARASAPEQAAFDMAKARMSGQRDALSSLRNASGRLPRPVSAWFSVLAEDSWRLVLDDTYRYLNQRYQSELYSFYRKAVHKRYPFDAHSASDVALTDFREFFKAQGIAERFFETYMRPFVSGDPGRYRLRSIDGRSLPASSTYLDQMAALQVIRQSFFAQNPNEPEVQFKFEPYTLDPSVSRAEFRFGNQVVEYRHGPIVPTAFIWPTDAQGGRSSLVLERAVGRPIGIEKNTGPWSLFRLFDLMQTEYLSGRDVVVLKADVGGLRANYLLMSQRTPNPFDMSVLRTFRMPVQL</sequence>
<dbReference type="InterPro" id="IPR048677">
    <property type="entry name" value="TssM1_hel"/>
</dbReference>
<proteinExistence type="predicted"/>
<gene>
    <name evidence="6" type="primary">tssM</name>
    <name evidence="6" type="ORF">G3O07_15330</name>
</gene>
<accession>A0A6I5RT25</accession>
<keyword evidence="1" id="KW-0812">Transmembrane</keyword>
<feature type="domain" description="Type VI secretion system IcmF C-terminal" evidence="2">
    <location>
        <begin position="1045"/>
        <end position="1149"/>
    </location>
</feature>
<dbReference type="Pfam" id="PF06761">
    <property type="entry name" value="IcmF-related"/>
    <property type="match status" value="1"/>
</dbReference>
<comment type="caution">
    <text evidence="6">The sequence shown here is derived from an EMBL/GenBank/DDBJ whole genome shotgun (WGS) entry which is preliminary data.</text>
</comment>
<keyword evidence="1" id="KW-1133">Transmembrane helix</keyword>
<evidence type="ECO:0000259" key="5">
    <source>
        <dbReference type="Pfam" id="PF21070"/>
    </source>
</evidence>
<dbReference type="Pfam" id="PF06744">
    <property type="entry name" value="IcmF_C"/>
    <property type="match status" value="1"/>
</dbReference>
<dbReference type="InterPro" id="IPR027417">
    <property type="entry name" value="P-loop_NTPase"/>
</dbReference>
<protein>
    <submittedName>
        <fullName evidence="6">Type VI secretion system membrane subunit TssM</fullName>
    </submittedName>
</protein>
<evidence type="ECO:0000259" key="3">
    <source>
        <dbReference type="Pfam" id="PF06761"/>
    </source>
</evidence>
<keyword evidence="1" id="KW-0472">Membrane</keyword>
<feature type="domain" description="Type VI secretion system component TssM1 helical" evidence="5">
    <location>
        <begin position="939"/>
        <end position="1036"/>
    </location>
</feature>
<dbReference type="NCBIfam" id="TIGR03348">
    <property type="entry name" value="VI_IcmF"/>
    <property type="match status" value="1"/>
</dbReference>
<organism evidence="6 7">
    <name type="scientific">Pseudomonas laurentiana</name>
    <dbReference type="NCBI Taxonomy" id="2364649"/>
    <lineage>
        <taxon>Bacteria</taxon>
        <taxon>Pseudomonadati</taxon>
        <taxon>Pseudomonadota</taxon>
        <taxon>Gammaproteobacteria</taxon>
        <taxon>Pseudomonadales</taxon>
        <taxon>Pseudomonadaceae</taxon>
        <taxon>Pseudomonas</taxon>
    </lineage>
</organism>
<dbReference type="InterPro" id="IPR025743">
    <property type="entry name" value="TssM1_N"/>
</dbReference>
<dbReference type="InterPro" id="IPR053156">
    <property type="entry name" value="T6SS_TssM-like"/>
</dbReference>
<dbReference type="InterPro" id="IPR009612">
    <property type="entry name" value="IcmF-rel"/>
</dbReference>
<evidence type="ECO:0000256" key="1">
    <source>
        <dbReference type="SAM" id="Phobius"/>
    </source>
</evidence>
<dbReference type="PANTHER" id="PTHR36153:SF1">
    <property type="entry name" value="TYPE VI SECRETION SYSTEM COMPONENT TSSM1"/>
    <property type="match status" value="1"/>
</dbReference>
<dbReference type="PANTHER" id="PTHR36153">
    <property type="entry name" value="INNER MEMBRANE PROTEIN-RELATED"/>
    <property type="match status" value="1"/>
</dbReference>
<dbReference type="InterPro" id="IPR010623">
    <property type="entry name" value="IcmF_C"/>
</dbReference>
<evidence type="ECO:0000313" key="7">
    <source>
        <dbReference type="Proteomes" id="UP000471751"/>
    </source>
</evidence>
<evidence type="ECO:0000313" key="6">
    <source>
        <dbReference type="EMBL" id="NES10796.1"/>
    </source>
</evidence>
<dbReference type="Proteomes" id="UP000471751">
    <property type="component" value="Unassembled WGS sequence"/>
</dbReference>
<dbReference type="InterPro" id="IPR017731">
    <property type="entry name" value="TssM1-like"/>
</dbReference>
<keyword evidence="7" id="KW-1185">Reference proteome</keyword>
<dbReference type="RefSeq" id="WP_163937471.1">
    <property type="nucleotide sequence ID" value="NZ_BMQU01000035.1"/>
</dbReference>
<feature type="transmembrane region" description="Helical" evidence="1">
    <location>
        <begin position="48"/>
        <end position="68"/>
    </location>
</feature>
<feature type="transmembrane region" description="Helical" evidence="1">
    <location>
        <begin position="443"/>
        <end position="462"/>
    </location>
</feature>